<feature type="region of interest" description="Disordered" evidence="1">
    <location>
        <begin position="885"/>
        <end position="947"/>
    </location>
</feature>
<proteinExistence type="predicted"/>
<organism evidence="2 3">
    <name type="scientific">Porphyridium purpureum</name>
    <name type="common">Red alga</name>
    <name type="synonym">Porphyridium cruentum</name>
    <dbReference type="NCBI Taxonomy" id="35688"/>
    <lineage>
        <taxon>Eukaryota</taxon>
        <taxon>Rhodophyta</taxon>
        <taxon>Bangiophyceae</taxon>
        <taxon>Porphyridiales</taxon>
        <taxon>Porphyridiaceae</taxon>
        <taxon>Porphyridium</taxon>
    </lineage>
</organism>
<feature type="compositionally biased region" description="Polar residues" evidence="1">
    <location>
        <begin position="59"/>
        <end position="70"/>
    </location>
</feature>
<evidence type="ECO:0000313" key="2">
    <source>
        <dbReference type="EMBL" id="KAA8494720.1"/>
    </source>
</evidence>
<reference evidence="3" key="1">
    <citation type="journal article" date="2019" name="Nat. Commun.">
        <title>Expansion of phycobilisome linker gene families in mesophilic red algae.</title>
        <authorList>
            <person name="Lee J."/>
            <person name="Kim D."/>
            <person name="Bhattacharya D."/>
            <person name="Yoon H.S."/>
        </authorList>
    </citation>
    <scope>NUCLEOTIDE SEQUENCE [LARGE SCALE GENOMIC DNA]</scope>
    <source>
        <strain evidence="3">CCMP 1328</strain>
    </source>
</reference>
<dbReference type="AlphaFoldDB" id="A0A5J4YUU1"/>
<protein>
    <submittedName>
        <fullName evidence="2">Uncharacterized protein</fullName>
    </submittedName>
</protein>
<dbReference type="Proteomes" id="UP000324585">
    <property type="component" value="Unassembled WGS sequence"/>
</dbReference>
<feature type="compositionally biased region" description="Low complexity" evidence="1">
    <location>
        <begin position="927"/>
        <end position="946"/>
    </location>
</feature>
<keyword evidence="3" id="KW-1185">Reference proteome</keyword>
<feature type="region of interest" description="Disordered" evidence="1">
    <location>
        <begin position="605"/>
        <end position="627"/>
    </location>
</feature>
<feature type="region of interest" description="Disordered" evidence="1">
    <location>
        <begin position="834"/>
        <end position="856"/>
    </location>
</feature>
<dbReference type="EMBL" id="VRMN01000004">
    <property type="protein sequence ID" value="KAA8494720.1"/>
    <property type="molecule type" value="Genomic_DNA"/>
</dbReference>
<name>A0A5J4YUU1_PORPP</name>
<feature type="region of interest" description="Disordered" evidence="1">
    <location>
        <begin position="59"/>
        <end position="90"/>
    </location>
</feature>
<sequence length="976" mass="106851">MPQAGVTHGLDGRRSRRSLHELDAIAAVYVMALRVDALYHDQALSAVLLSMIGSLTFSPSSRPLASSTTDSSREKSAEANDESEESPEAQTLLSEAVRSRYSLADKQSNMPGEACFAAFVLIRASRILKWLPWRIRKSVTENAVFGALCPAALLRRLAEHHDQLSWPAQSGAGLGGADISDTWLLSDDENDGRFSSLKESYFRANLEKSWDAVLGLLRSFKGEIHAVAPGTLEPAAVRSLVAQLAPESITIFSTRLLNLLCRTCLPAEGEDLGDVLKNLSTRSSTEVDKLRFQKLEARFMDAGILASNSFSSSNPSSEVNHHAVTKRGGVNEKKNAYRPKYGRDATPPTKTGGAVTGAWTQIPAEAEKMFAETNLEMFFVRFLVAAESERIFACMRSLLFDALVRAVRAAKSWAQAPGQVSAFNVSRNIVRARLASRFLALCTYHANWCFGKQTRELCASALGKLRVREFNAMLSAAFQIPKEIDAATDEGSIFVTLSWLEPLVRMACTDVIAQETEWFRSALRSLVKLWESTLAPRLANDTLKAGEVAAIFLLSELFHELGMRIEPPHEFSALAPVQALTIDFWNGFVDFGPLMLPDVTSCHCHGQSGSDVGKSGSDGDTERRDPDDFAELLDDSRMERWLLPEAEELRRMMHARMHSKKKPNPKTARRIVPHVQSLSRSANGSVVSGRTGVEQTHLGIVSDGVADATRISLDPFVPSSFSSISTQASEDPRRKWIEKAIKQEMFAKQSPRLVELVNLAKQAAASVPQSKLGLSTRPEYGAKLVRESVSALLPDVREGVIEACASLVSRELSEASGMDPHLMQAPRRIGRVAPMDGQGDEGAAPDAEPEAITWQRRRSRVLPSSYSPGLAEQAAFLLNRLNVQHEGSHPTPAPHNDTFPDENSVEHGHTISPDSCAPNISMMSEVLPSQSQSQSQSPSPPLQQQLDKVVRQIEASGFTVVFGPPLFDDTTKPDPL</sequence>
<gene>
    <name evidence="2" type="ORF">FVE85_2961</name>
</gene>
<accession>A0A5J4YUU1</accession>
<evidence type="ECO:0000313" key="3">
    <source>
        <dbReference type="Proteomes" id="UP000324585"/>
    </source>
</evidence>
<feature type="region of interest" description="Disordered" evidence="1">
    <location>
        <begin position="316"/>
        <end position="354"/>
    </location>
</feature>
<comment type="caution">
    <text evidence="2">The sequence shown here is derived from an EMBL/GenBank/DDBJ whole genome shotgun (WGS) entry which is preliminary data.</text>
</comment>
<evidence type="ECO:0000256" key="1">
    <source>
        <dbReference type="SAM" id="MobiDB-lite"/>
    </source>
</evidence>